<dbReference type="EMBL" id="GBRH01171605">
    <property type="protein sequence ID" value="JAE26291.1"/>
    <property type="molecule type" value="Transcribed_RNA"/>
</dbReference>
<sequence>MGLKSGNQWSQVLHGYQMAQRHSSQAILLKLVALVSLEPSDWNDSCYLYYLQISFQSYHSLFQM</sequence>
<protein>
    <submittedName>
        <fullName evidence="1">Uncharacterized protein</fullName>
    </submittedName>
</protein>
<organism evidence="1">
    <name type="scientific">Arundo donax</name>
    <name type="common">Giant reed</name>
    <name type="synonym">Donax arundinaceus</name>
    <dbReference type="NCBI Taxonomy" id="35708"/>
    <lineage>
        <taxon>Eukaryota</taxon>
        <taxon>Viridiplantae</taxon>
        <taxon>Streptophyta</taxon>
        <taxon>Embryophyta</taxon>
        <taxon>Tracheophyta</taxon>
        <taxon>Spermatophyta</taxon>
        <taxon>Magnoliopsida</taxon>
        <taxon>Liliopsida</taxon>
        <taxon>Poales</taxon>
        <taxon>Poaceae</taxon>
        <taxon>PACMAD clade</taxon>
        <taxon>Arundinoideae</taxon>
        <taxon>Arundineae</taxon>
        <taxon>Arundo</taxon>
    </lineage>
</organism>
<reference evidence="1" key="1">
    <citation type="submission" date="2014-09" db="EMBL/GenBank/DDBJ databases">
        <authorList>
            <person name="Magalhaes I.L.F."/>
            <person name="Oliveira U."/>
            <person name="Santos F.R."/>
            <person name="Vidigal T.H.D.A."/>
            <person name="Brescovit A.D."/>
            <person name="Santos A.J."/>
        </authorList>
    </citation>
    <scope>NUCLEOTIDE SEQUENCE</scope>
    <source>
        <tissue evidence="1">Shoot tissue taken approximately 20 cm above the soil surface</tissue>
    </source>
</reference>
<dbReference type="AlphaFoldDB" id="A0A0A9GUQ1"/>
<proteinExistence type="predicted"/>
<name>A0A0A9GUQ1_ARUDO</name>
<evidence type="ECO:0000313" key="1">
    <source>
        <dbReference type="EMBL" id="JAE26291.1"/>
    </source>
</evidence>
<reference evidence="1" key="2">
    <citation type="journal article" date="2015" name="Data Brief">
        <title>Shoot transcriptome of the giant reed, Arundo donax.</title>
        <authorList>
            <person name="Barrero R.A."/>
            <person name="Guerrero F.D."/>
            <person name="Moolhuijzen P."/>
            <person name="Goolsby J.A."/>
            <person name="Tidwell J."/>
            <person name="Bellgard S.E."/>
            <person name="Bellgard M.I."/>
        </authorList>
    </citation>
    <scope>NUCLEOTIDE SEQUENCE</scope>
    <source>
        <tissue evidence="1">Shoot tissue taken approximately 20 cm above the soil surface</tissue>
    </source>
</reference>
<accession>A0A0A9GUQ1</accession>